<organism evidence="1 2">
    <name type="scientific">Rhizophagus clarus</name>
    <dbReference type="NCBI Taxonomy" id="94130"/>
    <lineage>
        <taxon>Eukaryota</taxon>
        <taxon>Fungi</taxon>
        <taxon>Fungi incertae sedis</taxon>
        <taxon>Mucoromycota</taxon>
        <taxon>Glomeromycotina</taxon>
        <taxon>Glomeromycetes</taxon>
        <taxon>Glomerales</taxon>
        <taxon>Glomeraceae</taxon>
        <taxon>Rhizophagus</taxon>
    </lineage>
</organism>
<dbReference type="SUPFAM" id="SSF56112">
    <property type="entry name" value="Protein kinase-like (PK-like)"/>
    <property type="match status" value="1"/>
</dbReference>
<accession>A0A8H3LX40</accession>
<evidence type="ECO:0000313" key="1">
    <source>
        <dbReference type="EMBL" id="GES92833.1"/>
    </source>
</evidence>
<comment type="caution">
    <text evidence="1">The sequence shown here is derived from an EMBL/GenBank/DDBJ whole genome shotgun (WGS) entry which is preliminary data.</text>
</comment>
<protein>
    <submittedName>
        <fullName evidence="1">Kinase-like domain-containing protein</fullName>
    </submittedName>
</protein>
<reference evidence="1" key="1">
    <citation type="submission" date="2019-10" db="EMBL/GenBank/DDBJ databases">
        <title>Conservation and host-specific expression of non-tandemly repeated heterogenous ribosome RNA gene in arbuscular mycorrhizal fungi.</title>
        <authorList>
            <person name="Maeda T."/>
            <person name="Kobayashi Y."/>
            <person name="Nakagawa T."/>
            <person name="Ezawa T."/>
            <person name="Yamaguchi K."/>
            <person name="Bino T."/>
            <person name="Nishimoto Y."/>
            <person name="Shigenobu S."/>
            <person name="Kawaguchi M."/>
        </authorList>
    </citation>
    <scope>NUCLEOTIDE SEQUENCE</scope>
    <source>
        <strain evidence="1">HR1</strain>
    </source>
</reference>
<name>A0A8H3LX40_9GLOM</name>
<dbReference type="GO" id="GO:0016301">
    <property type="term" value="F:kinase activity"/>
    <property type="evidence" value="ECO:0007669"/>
    <property type="project" value="UniProtKB-KW"/>
</dbReference>
<keyword evidence="1" id="KW-0808">Transferase</keyword>
<sequence>MNIINGMRPKIVPRTPLEYKNLMEQCWDADSLKRPKLNTLLNTISEINSSYQNISDELSANDNLKIIFYSKLYEFNIPNNIGDFVNSDNQNYISGSKISSILSGNIQNDYKRKLLQEQIIRQYSEINDKDDEIYINPNLHSENDEFEIPEGLYNTLI</sequence>
<dbReference type="Proteomes" id="UP000615446">
    <property type="component" value="Unassembled WGS sequence"/>
</dbReference>
<dbReference type="Gene3D" id="1.10.510.10">
    <property type="entry name" value="Transferase(Phosphotransferase) domain 1"/>
    <property type="match status" value="1"/>
</dbReference>
<dbReference type="AlphaFoldDB" id="A0A8H3LX40"/>
<keyword evidence="1" id="KW-0418">Kinase</keyword>
<evidence type="ECO:0000313" key="2">
    <source>
        <dbReference type="Proteomes" id="UP000615446"/>
    </source>
</evidence>
<dbReference type="InterPro" id="IPR011009">
    <property type="entry name" value="Kinase-like_dom_sf"/>
</dbReference>
<dbReference type="EMBL" id="BLAL01000218">
    <property type="protein sequence ID" value="GES92833.1"/>
    <property type="molecule type" value="Genomic_DNA"/>
</dbReference>
<proteinExistence type="predicted"/>
<dbReference type="OrthoDB" id="2384313at2759"/>
<gene>
    <name evidence="1" type="ORF">RCL2_001959300</name>
</gene>